<evidence type="ECO:0000256" key="1">
    <source>
        <dbReference type="ARBA" id="ARBA00022801"/>
    </source>
</evidence>
<dbReference type="GO" id="GO:0052757">
    <property type="term" value="F:chondroitin hydrolase activity"/>
    <property type="evidence" value="ECO:0007669"/>
    <property type="project" value="TreeGrafter"/>
</dbReference>
<dbReference type="RefSeq" id="XP_030995344.1">
    <property type="nucleotide sequence ID" value="XM_031140402.1"/>
</dbReference>
<dbReference type="PANTHER" id="PTHR36845:SF1">
    <property type="entry name" value="HYDROLASE, PUTATIVE (AFU_ORTHOLOGUE AFUA_7G05090)-RELATED"/>
    <property type="match status" value="1"/>
</dbReference>
<dbReference type="FunFam" id="1.50.10.10:FF:000048">
    <property type="entry name" value="Unsaturated chondroitin disaccharide hydrolase"/>
    <property type="match status" value="1"/>
</dbReference>
<dbReference type="GeneID" id="41973283"/>
<keyword evidence="5" id="KW-1185">Reference proteome</keyword>
<dbReference type="EMBL" id="SKBQ01000032">
    <property type="protein sequence ID" value="TPX13633.1"/>
    <property type="molecule type" value="Genomic_DNA"/>
</dbReference>
<comment type="caution">
    <text evidence="4">The sequence shown here is derived from an EMBL/GenBank/DDBJ whole genome shotgun (WGS) entry which is preliminary data.</text>
</comment>
<dbReference type="GO" id="GO:0000272">
    <property type="term" value="P:polysaccharide catabolic process"/>
    <property type="evidence" value="ECO:0007669"/>
    <property type="project" value="TreeGrafter"/>
</dbReference>
<reference evidence="4 5" key="1">
    <citation type="submission" date="2019-06" db="EMBL/GenBank/DDBJ databases">
        <title>Draft genome sequence of the filamentous fungus Phialemoniopsis curvata isolated from diesel fuel.</title>
        <authorList>
            <person name="Varaljay V.A."/>
            <person name="Lyon W.J."/>
            <person name="Crouch A.L."/>
            <person name="Drake C.E."/>
            <person name="Hollomon J.M."/>
            <person name="Nadeau L.J."/>
            <person name="Nunn H.S."/>
            <person name="Stevenson B.S."/>
            <person name="Bojanowski C.L."/>
            <person name="Crookes-Goodson W.J."/>
        </authorList>
    </citation>
    <scope>NUCLEOTIDE SEQUENCE [LARGE SCALE GENOMIC DNA]</scope>
    <source>
        <strain evidence="4 5">D216</strain>
    </source>
</reference>
<evidence type="ECO:0008006" key="6">
    <source>
        <dbReference type="Google" id="ProtNLM"/>
    </source>
</evidence>
<gene>
    <name evidence="4" type="ORF">E0L32_005836</name>
</gene>
<evidence type="ECO:0000313" key="4">
    <source>
        <dbReference type="EMBL" id="TPX13633.1"/>
    </source>
</evidence>
<dbReference type="PANTHER" id="PTHR36845">
    <property type="entry name" value="HYDROLASE, PUTATIVE (AFU_ORTHOLOGUE AFUA_7G05090)-RELATED"/>
    <property type="match status" value="1"/>
</dbReference>
<dbReference type="Gene3D" id="1.50.10.10">
    <property type="match status" value="1"/>
</dbReference>
<sequence length="509" mass="56437">MDTSSDEGLAPNSRDSDNGHPLSSADSEISLSGSTGIGVKIREPLNDYLGELFTENVTAKILRTALEGLTDNEAPKNPPMAYPEFVPQAGPKAGKYVLRESSFWTCGFFPGCIYSVLERLTKYPQASGLGENVSTARHILEELGLTWSQPIHSMAARTDTHDMAFMVQPSLRARWELFHDREALESVKTAAKSLHSRYNTRVGAIRSWDALTQRGIDITSKTEDFLVIIDSMCNLDLLYYAAAHTGQAALADAATTHASTLIGTHLRPERKAFRDGYDGMLYSTFHVVNFSPVTGEVKEKRTGQGYNADSTWARGQAWGILGYAQTFRWTGKKQFMEAACGLAEYFILRMETSPSCVDVEYGHADGTTHKKGRYVPLWDFDAPVEENHALRDSSAGVIAANGMLLLSQTLRARGSHRLSGRYLDAALAIIRDTIDLSLSQEKARVSFRQEEARCEIEDVQSGLTFDSLLKDATANANANDHDRYWNHGLIYADYYLIEFGNQLLRMGLC</sequence>
<proteinExistence type="inferred from homology"/>
<evidence type="ECO:0000256" key="2">
    <source>
        <dbReference type="ARBA" id="ARBA00038358"/>
    </source>
</evidence>
<dbReference type="Proteomes" id="UP000319257">
    <property type="component" value="Unassembled WGS sequence"/>
</dbReference>
<dbReference type="AlphaFoldDB" id="A0A507B180"/>
<organism evidence="4 5">
    <name type="scientific">Thyridium curvatum</name>
    <dbReference type="NCBI Taxonomy" id="1093900"/>
    <lineage>
        <taxon>Eukaryota</taxon>
        <taxon>Fungi</taxon>
        <taxon>Dikarya</taxon>
        <taxon>Ascomycota</taxon>
        <taxon>Pezizomycotina</taxon>
        <taxon>Sordariomycetes</taxon>
        <taxon>Sordariomycetidae</taxon>
        <taxon>Thyridiales</taxon>
        <taxon>Thyridiaceae</taxon>
        <taxon>Thyridium</taxon>
    </lineage>
</organism>
<keyword evidence="1" id="KW-0378">Hydrolase</keyword>
<dbReference type="SUPFAM" id="SSF48208">
    <property type="entry name" value="Six-hairpin glycosidases"/>
    <property type="match status" value="1"/>
</dbReference>
<name>A0A507B180_9PEZI</name>
<dbReference type="OrthoDB" id="2317065at2759"/>
<dbReference type="InterPro" id="IPR012341">
    <property type="entry name" value="6hp_glycosidase-like_sf"/>
</dbReference>
<protein>
    <recommendedName>
        <fullName evidence="6">Glucuronyl hydrolase</fullName>
    </recommendedName>
</protein>
<dbReference type="InParanoid" id="A0A507B180"/>
<comment type="similarity">
    <text evidence="2">Belongs to the glycosyl hydrolase 88 family.</text>
</comment>
<feature type="region of interest" description="Disordered" evidence="3">
    <location>
        <begin position="1"/>
        <end position="29"/>
    </location>
</feature>
<evidence type="ECO:0000256" key="3">
    <source>
        <dbReference type="SAM" id="MobiDB-lite"/>
    </source>
</evidence>
<accession>A0A507B180</accession>
<dbReference type="InterPro" id="IPR052369">
    <property type="entry name" value="UG_Glycosaminoglycan_Hydrolase"/>
</dbReference>
<dbReference type="InterPro" id="IPR008928">
    <property type="entry name" value="6-hairpin_glycosidase_sf"/>
</dbReference>
<evidence type="ECO:0000313" key="5">
    <source>
        <dbReference type="Proteomes" id="UP000319257"/>
    </source>
</evidence>